<protein>
    <submittedName>
        <fullName evidence="2">Uncharacterized protein</fullName>
    </submittedName>
</protein>
<organism evidence="2">
    <name type="scientific">hydrothermal vent metagenome</name>
    <dbReference type="NCBI Taxonomy" id="652676"/>
    <lineage>
        <taxon>unclassified sequences</taxon>
        <taxon>metagenomes</taxon>
        <taxon>ecological metagenomes</taxon>
    </lineage>
</organism>
<sequence>MLQFIKRMHKIIITVVGCAVLSFSTFSFADEDSSEKPSFAPDVPHPTNGSTECVRPEDDMKANHMKYILHQRDETMHKGIRTETFALHECINCHVEKNSKARFGDSEHFCSSCHNFAGVSIDCFQCHNDRPSEEDEHEHATLNSKSPHALVNNPDTDTAEGASHE</sequence>
<dbReference type="AlphaFoldDB" id="A0A3B0XC80"/>
<accession>A0A3B0XC80</accession>
<dbReference type="SUPFAM" id="SSF48695">
    <property type="entry name" value="Multiheme cytochromes"/>
    <property type="match status" value="1"/>
</dbReference>
<feature type="region of interest" description="Disordered" evidence="1">
    <location>
        <begin position="130"/>
        <end position="165"/>
    </location>
</feature>
<feature type="region of interest" description="Disordered" evidence="1">
    <location>
        <begin position="35"/>
        <end position="56"/>
    </location>
</feature>
<gene>
    <name evidence="2" type="ORF">MNBD_GAMMA11-2335</name>
</gene>
<evidence type="ECO:0000313" key="2">
    <source>
        <dbReference type="EMBL" id="VAW65371.1"/>
    </source>
</evidence>
<evidence type="ECO:0000256" key="1">
    <source>
        <dbReference type="SAM" id="MobiDB-lite"/>
    </source>
</evidence>
<dbReference type="InterPro" id="IPR036280">
    <property type="entry name" value="Multihaem_cyt_sf"/>
</dbReference>
<name>A0A3B0XC80_9ZZZZ</name>
<proteinExistence type="predicted"/>
<dbReference type="EMBL" id="UOFG01000249">
    <property type="protein sequence ID" value="VAW65371.1"/>
    <property type="molecule type" value="Genomic_DNA"/>
</dbReference>
<reference evidence="2" key="1">
    <citation type="submission" date="2018-06" db="EMBL/GenBank/DDBJ databases">
        <authorList>
            <person name="Zhirakovskaya E."/>
        </authorList>
    </citation>
    <scope>NUCLEOTIDE SEQUENCE</scope>
</reference>